<evidence type="ECO:0000313" key="1">
    <source>
        <dbReference type="EMBL" id="KWW99355.1"/>
    </source>
</evidence>
<dbReference type="Proteomes" id="UP000070659">
    <property type="component" value="Unassembled WGS sequence"/>
</dbReference>
<evidence type="ECO:0000313" key="6">
    <source>
        <dbReference type="Proteomes" id="UP000070659"/>
    </source>
</evidence>
<dbReference type="EMBL" id="JYIJ01000016">
    <property type="protein sequence ID" value="KWX04185.1"/>
    <property type="molecule type" value="Genomic_DNA"/>
</dbReference>
<dbReference type="RefSeq" id="WP_066884667.1">
    <property type="nucleotide sequence ID" value="NZ_JYIJ01000016.1"/>
</dbReference>
<evidence type="ECO:0000313" key="4">
    <source>
        <dbReference type="Proteomes" id="UP000070188"/>
    </source>
</evidence>
<sequence>MTTTPLHLSQVVLEIEQHVARGGWDQPARLYALVETAGLVRHEPALAERLGIPATVAPGELTPIEQEALPADRPLGELLAGIAWPPKVLGCALVVERLMLPPDVEAELADRDPADLIRKVADHPRRQEVRIAVGVLRDGSRQTTIRLRSHDSDDMVLTGPELVPNLAEALAMTLED</sequence>
<organism evidence="1 4">
    <name type="scientific">Carbonactinospora thermoautotrophica</name>
    <dbReference type="NCBI Taxonomy" id="1469144"/>
    <lineage>
        <taxon>Bacteria</taxon>
        <taxon>Bacillati</taxon>
        <taxon>Actinomycetota</taxon>
        <taxon>Actinomycetes</taxon>
        <taxon>Kitasatosporales</taxon>
        <taxon>Carbonactinosporaceae</taxon>
        <taxon>Carbonactinospora</taxon>
    </lineage>
</organism>
<name>A0A132MNP7_9ACTN</name>
<evidence type="ECO:0000313" key="2">
    <source>
        <dbReference type="EMBL" id="KWX04185.1"/>
    </source>
</evidence>
<reference evidence="2 6" key="2">
    <citation type="submission" date="2015-02" db="EMBL/GenBank/DDBJ databases">
        <title>Physiological reanalysis, assessment of diazotrophy, and genome sequences of multiple isolates of Streptomyces thermoautotrophicus.</title>
        <authorList>
            <person name="MacKellar D.C."/>
            <person name="Lieber L."/>
            <person name="Norman J."/>
            <person name="Bolger A."/>
            <person name="Tobin C."/>
            <person name="Murray J.W."/>
            <person name="Prell J."/>
        </authorList>
    </citation>
    <scope>NUCLEOTIDE SEQUENCE [LARGE SCALE GENOMIC DNA]</scope>
    <source>
        <strain evidence="2 6">UBT1</strain>
    </source>
</reference>
<comment type="caution">
    <text evidence="1">The sequence shown here is derived from an EMBL/GenBank/DDBJ whole genome shotgun (WGS) entry which is preliminary data.</text>
</comment>
<reference evidence="5" key="1">
    <citation type="submission" date="2015-02" db="EMBL/GenBank/DDBJ databases">
        <title>Physiological reanalysis, assessment of diazotrophy, and genome sequences of multiple isolates of Streptomyces thermoautotrophicus.</title>
        <authorList>
            <person name="MacKellar D.C."/>
            <person name="Lieber L."/>
            <person name="Norman J."/>
            <person name="Bolger A."/>
            <person name="Tobin C."/>
            <person name="Murray J.W."/>
            <person name="Friesen M."/>
            <person name="Prell J."/>
        </authorList>
    </citation>
    <scope>NUCLEOTIDE SEQUENCE [LARGE SCALE GENOMIC DNA]</scope>
    <source>
        <strain evidence="5">UBT1</strain>
    </source>
</reference>
<dbReference type="NCBIfam" id="NF040618">
    <property type="entry name" value="PPA1309_fam"/>
    <property type="match status" value="1"/>
</dbReference>
<dbReference type="PATRIC" id="fig|1469144.10.peg.1106"/>
<dbReference type="EMBL" id="JYIK01000985">
    <property type="protein sequence ID" value="KWX08381.1"/>
    <property type="molecule type" value="Genomic_DNA"/>
</dbReference>
<keyword evidence="4" id="KW-1185">Reference proteome</keyword>
<dbReference type="AlphaFoldDB" id="A0A132MNP7"/>
<evidence type="ECO:0000313" key="3">
    <source>
        <dbReference type="EMBL" id="KWX08381.1"/>
    </source>
</evidence>
<dbReference type="STRING" id="1469144.LI90_989"/>
<gene>
    <name evidence="1" type="ORF">LI90_989</name>
    <name evidence="2" type="ORF">TH66_09885</name>
    <name evidence="3" type="ORF">TR74_15250</name>
</gene>
<dbReference type="InterPro" id="IPR047681">
    <property type="entry name" value="PPA1309-like"/>
</dbReference>
<proteinExistence type="predicted"/>
<evidence type="ECO:0000313" key="5">
    <source>
        <dbReference type="Proteomes" id="UP000070598"/>
    </source>
</evidence>
<reference evidence="4" key="3">
    <citation type="submission" date="2015-04" db="EMBL/GenBank/DDBJ databases">
        <title>Physiological reanalysis, assessment of diazotrophy, and genome sequences of multiple isolates of Streptomyces thermoautotrophicus.</title>
        <authorList>
            <person name="MacKellar D.C."/>
            <person name="Lieber L."/>
            <person name="Norman J."/>
            <person name="Bolger A."/>
            <person name="Tobin C."/>
            <person name="Murray J.W."/>
            <person name="Chang R."/>
            <person name="Ford T."/>
            <person name="Nguyen P.Q."/>
            <person name="Woodward J."/>
            <person name="Permingeat H."/>
            <person name="Joshi N.S."/>
            <person name="Silver P.A."/>
            <person name="Usadel B."/>
            <person name="Rutherford A.W."/>
            <person name="Friesen M."/>
            <person name="Prell J."/>
        </authorList>
    </citation>
    <scope>NUCLEOTIDE SEQUENCE [LARGE SCALE GENOMIC DNA]</scope>
    <source>
        <strain evidence="4">H1</strain>
    </source>
</reference>
<reference evidence="1" key="4">
    <citation type="submission" date="2015-04" db="EMBL/GenBank/DDBJ databases">
        <title>Physiological reanalysis, assessment of diazotrophy, and genome sequences of multiple isolates of Streptomyces thermoautotrophicus.</title>
        <authorList>
            <person name="MacKellar D.C."/>
            <person name="Lieber L."/>
            <person name="Norman J."/>
            <person name="Bolger A."/>
            <person name="Tobin C."/>
            <person name="Murray J.W."/>
            <person name="Woodward J."/>
            <person name="Friesen M."/>
            <person name="Prell J."/>
        </authorList>
    </citation>
    <scope>NUCLEOTIDE SEQUENCE [LARGE SCALE GENOMIC DNA]</scope>
    <source>
        <strain evidence="1">H1</strain>
    </source>
</reference>
<dbReference type="EMBL" id="LAXD01000001">
    <property type="protein sequence ID" value="KWW99355.1"/>
    <property type="molecule type" value="Genomic_DNA"/>
</dbReference>
<dbReference type="Proteomes" id="UP000070188">
    <property type="component" value="Unassembled WGS sequence"/>
</dbReference>
<dbReference type="OrthoDB" id="3266223at2"/>
<protein>
    <submittedName>
        <fullName evidence="1">Uncharacterized protein</fullName>
    </submittedName>
</protein>
<dbReference type="Proteomes" id="UP000070598">
    <property type="component" value="Unassembled WGS sequence"/>
</dbReference>
<accession>A0A132MNP7</accession>